<reference evidence="1 2" key="1">
    <citation type="submission" date="2020-08" db="EMBL/GenBank/DDBJ databases">
        <title>Genomic Encyclopedia of Type Strains, Phase III (KMG-III): the genomes of soil and plant-associated and newly described type strains.</title>
        <authorList>
            <person name="Whitman W."/>
        </authorList>
    </citation>
    <scope>NUCLEOTIDE SEQUENCE [LARGE SCALE GENOMIC DNA]</scope>
    <source>
        <strain evidence="1 2">CECT 3287</strain>
    </source>
</reference>
<dbReference type="Proteomes" id="UP000590749">
    <property type="component" value="Unassembled WGS sequence"/>
</dbReference>
<dbReference type="SUPFAM" id="SSF48439">
    <property type="entry name" value="Protein prenylyltransferase"/>
    <property type="match status" value="1"/>
</dbReference>
<accession>A0A7W5ARV1</accession>
<evidence type="ECO:0000313" key="2">
    <source>
        <dbReference type="Proteomes" id="UP000590749"/>
    </source>
</evidence>
<comment type="caution">
    <text evidence="1">The sequence shown here is derived from an EMBL/GenBank/DDBJ whole genome shotgun (WGS) entry which is preliminary data.</text>
</comment>
<dbReference type="RefSeq" id="WP_183227726.1">
    <property type="nucleotide sequence ID" value="NZ_BMPW01000035.1"/>
</dbReference>
<protein>
    <recommendedName>
        <fullName evidence="3">DUF4034 domain-containing protein</fullName>
    </recommendedName>
</protein>
<name>A0A7W5ARV1_9ACTN</name>
<proteinExistence type="predicted"/>
<gene>
    <name evidence="1" type="ORF">FHR83_009026</name>
</gene>
<dbReference type="EMBL" id="JACHXF010000036">
    <property type="protein sequence ID" value="MBB3101298.1"/>
    <property type="molecule type" value="Genomic_DNA"/>
</dbReference>
<evidence type="ECO:0000313" key="1">
    <source>
        <dbReference type="EMBL" id="MBB3101298.1"/>
    </source>
</evidence>
<sequence length="319" mass="36994">MWPKTRRADDADDTVEINEFLHDEGARRLSVALRDRDWPTAREILTGADPEHFMYYMEFAASADGVEEWIPDVIRAEPNSTLPLLVRGARAVYWAWDARGSGTSDTVSQEQWKIWFQRLKLAENCLDEVIDRDPGCAEAWHYLVVLGRARQLPMEERWHRFNKLIEIDPTHLFGHEQMLNNLMPKWSGSTEAMFDFARTRAAACPGTNVPLIVAQAHLEHRWSEGGKAYLRRPEVSGEICAAAHTSVWHDDYRRSLLTPVLWNHFAYSLSVGRLFRPANALFDEIGDEWVRTAPWRSVERFTELRDWSREKDDDTGRDD</sequence>
<organism evidence="1 2">
    <name type="scientific">Actinoplanes campanulatus</name>
    <dbReference type="NCBI Taxonomy" id="113559"/>
    <lineage>
        <taxon>Bacteria</taxon>
        <taxon>Bacillati</taxon>
        <taxon>Actinomycetota</taxon>
        <taxon>Actinomycetes</taxon>
        <taxon>Micromonosporales</taxon>
        <taxon>Micromonosporaceae</taxon>
        <taxon>Actinoplanes</taxon>
    </lineage>
</organism>
<evidence type="ECO:0008006" key="3">
    <source>
        <dbReference type="Google" id="ProtNLM"/>
    </source>
</evidence>
<keyword evidence="2" id="KW-1185">Reference proteome</keyword>
<dbReference type="AlphaFoldDB" id="A0A7W5ARV1"/>